<name>A0AAE0UI53_9TELE</name>
<dbReference type="GO" id="GO:0016324">
    <property type="term" value="C:apical plasma membrane"/>
    <property type="evidence" value="ECO:0007669"/>
    <property type="project" value="UniProtKB-SubCell"/>
</dbReference>
<accession>A0AAE0UI53</accession>
<protein>
    <recommendedName>
        <fullName evidence="13">Choline transporter-like protein</fullName>
    </recommendedName>
</protein>
<evidence type="ECO:0000256" key="12">
    <source>
        <dbReference type="ARBA" id="ARBA00036880"/>
    </source>
</evidence>
<keyword evidence="7" id="KW-0812">Transmembrane</keyword>
<evidence type="ECO:0000313" key="15">
    <source>
        <dbReference type="Proteomes" id="UP001274896"/>
    </source>
</evidence>
<dbReference type="InterPro" id="IPR007603">
    <property type="entry name" value="Choline_transptr-like"/>
</dbReference>
<dbReference type="EMBL" id="JAUCMX010000670">
    <property type="protein sequence ID" value="KAK3505667.1"/>
    <property type="molecule type" value="Genomic_DNA"/>
</dbReference>
<comment type="caution">
    <text evidence="14">The sequence shown here is derived from an EMBL/GenBank/DDBJ whole genome shotgun (WGS) entry which is preliminary data.</text>
</comment>
<proteinExistence type="inferred from homology"/>
<dbReference type="Proteomes" id="UP001274896">
    <property type="component" value="Unassembled WGS sequence"/>
</dbReference>
<comment type="subcellular location">
    <subcellularLocation>
        <location evidence="2">Apical cell membrane</location>
    </subcellularLocation>
    <subcellularLocation>
        <location evidence="13">Cell membrane</location>
        <topology evidence="13">Multi-pass membrane protein</topology>
    </subcellularLocation>
    <subcellularLocation>
        <location evidence="1">Membrane</location>
        <topology evidence="1">Multi-pass membrane protein</topology>
    </subcellularLocation>
</comment>
<dbReference type="AlphaFoldDB" id="A0AAE0UI53"/>
<comment type="similarity">
    <text evidence="3 13">Belongs to the CTL (choline transporter-like) family.</text>
</comment>
<evidence type="ECO:0000256" key="3">
    <source>
        <dbReference type="ARBA" id="ARBA00007168"/>
    </source>
</evidence>
<comment type="function">
    <text evidence="13">Choline transporter.</text>
</comment>
<dbReference type="GO" id="GO:0015871">
    <property type="term" value="P:choline transport"/>
    <property type="evidence" value="ECO:0007669"/>
    <property type="project" value="TreeGrafter"/>
</dbReference>
<evidence type="ECO:0000256" key="11">
    <source>
        <dbReference type="ARBA" id="ARBA00035093"/>
    </source>
</evidence>
<keyword evidence="9" id="KW-0472">Membrane</keyword>
<keyword evidence="4" id="KW-0813">Transport</keyword>
<evidence type="ECO:0000256" key="5">
    <source>
        <dbReference type="ARBA" id="ARBA00022449"/>
    </source>
</evidence>
<evidence type="ECO:0000256" key="2">
    <source>
        <dbReference type="ARBA" id="ARBA00004221"/>
    </source>
</evidence>
<comment type="catalytic activity">
    <reaction evidence="12">
        <text>thiamine diphosphate(out) = thiamine diphosphate(in)</text>
        <dbReference type="Rhea" id="RHEA:75471"/>
        <dbReference type="ChEBI" id="CHEBI:58937"/>
    </reaction>
</comment>
<evidence type="ECO:0000256" key="13">
    <source>
        <dbReference type="RuleBase" id="RU368066"/>
    </source>
</evidence>
<evidence type="ECO:0000256" key="4">
    <source>
        <dbReference type="ARBA" id="ARBA00022448"/>
    </source>
</evidence>
<keyword evidence="6" id="KW-1003">Cell membrane</keyword>
<dbReference type="GO" id="GO:0090422">
    <property type="term" value="F:thiamine pyrophosphate transmembrane transporter activity"/>
    <property type="evidence" value="ECO:0007669"/>
    <property type="project" value="TreeGrafter"/>
</dbReference>
<reference evidence="14" key="1">
    <citation type="submission" date="2023-06" db="EMBL/GenBank/DDBJ databases">
        <title>Male Hemibagrus guttatus genome.</title>
        <authorList>
            <person name="Bian C."/>
        </authorList>
    </citation>
    <scope>NUCLEOTIDE SEQUENCE</scope>
    <source>
        <strain evidence="14">Male_cb2023</strain>
        <tissue evidence="14">Muscle</tissue>
    </source>
</reference>
<keyword evidence="8" id="KW-1133">Transmembrane helix</keyword>
<evidence type="ECO:0000313" key="14">
    <source>
        <dbReference type="EMBL" id="KAK3505667.1"/>
    </source>
</evidence>
<dbReference type="Pfam" id="PF04515">
    <property type="entry name" value="Choline_transpo"/>
    <property type="match status" value="1"/>
</dbReference>
<organism evidence="14 15">
    <name type="scientific">Hemibagrus guttatus</name>
    <dbReference type="NCBI Taxonomy" id="175788"/>
    <lineage>
        <taxon>Eukaryota</taxon>
        <taxon>Metazoa</taxon>
        <taxon>Chordata</taxon>
        <taxon>Craniata</taxon>
        <taxon>Vertebrata</taxon>
        <taxon>Euteleostomi</taxon>
        <taxon>Actinopterygii</taxon>
        <taxon>Neopterygii</taxon>
        <taxon>Teleostei</taxon>
        <taxon>Ostariophysi</taxon>
        <taxon>Siluriformes</taxon>
        <taxon>Bagridae</taxon>
        <taxon>Hemibagrus</taxon>
    </lineage>
</organism>
<evidence type="ECO:0000256" key="1">
    <source>
        <dbReference type="ARBA" id="ARBA00004141"/>
    </source>
</evidence>
<dbReference type="GO" id="GO:0015297">
    <property type="term" value="F:antiporter activity"/>
    <property type="evidence" value="ECO:0007669"/>
    <property type="project" value="UniProtKB-KW"/>
</dbReference>
<evidence type="ECO:0000256" key="9">
    <source>
        <dbReference type="ARBA" id="ARBA00023136"/>
    </source>
</evidence>
<evidence type="ECO:0000256" key="7">
    <source>
        <dbReference type="ARBA" id="ARBA00022692"/>
    </source>
</evidence>
<keyword evidence="5" id="KW-0050">Antiport</keyword>
<evidence type="ECO:0000256" key="8">
    <source>
        <dbReference type="ARBA" id="ARBA00022989"/>
    </source>
</evidence>
<evidence type="ECO:0000256" key="6">
    <source>
        <dbReference type="ARBA" id="ARBA00022475"/>
    </source>
</evidence>
<keyword evidence="15" id="KW-1185">Reference proteome</keyword>
<sequence>MLFVSCLRKGFVSALAMMKQCSKAMGVMLSVMAFPLVTFLLVTLSLSFCTVTSINLATSGLPVYYKVGLNSSNPECGAITGNQPCVPETFKASDYPNCPVRCVFAEYDEEDGFFQRNTKYFQIYNFLACFWCLHVIITLSQCTLARTFSAYYWSLSKPQTSARSTLSKALFQTLRYHTGSLAFGAVFVTMFQGVRIVLEYLKNITKKYWWRTELQTVAAVLWKIPGGWSNRSCKEEPVFANAADSERILTPSVGSVLPLTVAAAEKNVQELKRH</sequence>
<gene>
    <name evidence="14" type="ORF">QTP70_004540</name>
</gene>
<dbReference type="PANTHER" id="PTHR12385">
    <property type="entry name" value="CHOLINE TRANSPORTER-LIKE (SLC FAMILY 44)"/>
    <property type="match status" value="1"/>
</dbReference>
<evidence type="ECO:0000256" key="10">
    <source>
        <dbReference type="ARBA" id="ARBA00023180"/>
    </source>
</evidence>
<keyword evidence="10" id="KW-0325">Glycoprotein</keyword>
<dbReference type="PANTHER" id="PTHR12385:SF37">
    <property type="entry name" value="CHOLINE TRANSPORTER-LIKE PROTEIN 4"/>
    <property type="match status" value="1"/>
</dbReference>
<comment type="catalytic activity">
    <reaction evidence="11">
        <text>choline(out) + n H(+)(in) = choline(in) + n H(+)(out)</text>
        <dbReference type="Rhea" id="RHEA:75463"/>
        <dbReference type="ChEBI" id="CHEBI:15354"/>
        <dbReference type="ChEBI" id="CHEBI:15378"/>
    </reaction>
</comment>